<evidence type="ECO:0000256" key="3">
    <source>
        <dbReference type="ARBA" id="ARBA00022692"/>
    </source>
</evidence>
<sequence length="288" mass="33606">MHSTMEIMDMVLGPLLERSVKFPQIRSVKLYLAVFWFLGALVIGTYYKSDFIAYVTYPQHETIPRTFRELSERRDYNIKLLHLRAVGTVFYNTTKNPVHVKIRKRMFYENNWPQCILDAALEEKTACISFDVVSKLFLARNVTLKRSFNLAIYSTDSVINTHMSIGLTKKSKFLDAISEIMRFLRDTGHIRRWIAEAFEVNSNSGMSWLKSQQNKNYYKILNMMEIVTSSSKVAPMRFKNVLLSFIALSAGLFVSMVAFLFEMWLIKETKFCRTRQVRILQPGVDENQ</sequence>
<keyword evidence="7" id="KW-0325">Glycoprotein</keyword>
<dbReference type="PANTHER" id="PTHR42643">
    <property type="entry name" value="IONOTROPIC RECEPTOR 20A-RELATED"/>
    <property type="match status" value="1"/>
</dbReference>
<dbReference type="GO" id="GO:0005886">
    <property type="term" value="C:plasma membrane"/>
    <property type="evidence" value="ECO:0007669"/>
    <property type="project" value="UniProtKB-SubCell"/>
</dbReference>
<evidence type="ECO:0000313" key="9">
    <source>
        <dbReference type="EMBL" id="CAG7831138.1"/>
    </source>
</evidence>
<feature type="transmembrane region" description="Helical" evidence="8">
    <location>
        <begin position="241"/>
        <end position="266"/>
    </location>
</feature>
<accession>A0A8J2L9I4</accession>
<proteinExistence type="predicted"/>
<comment type="caution">
    <text evidence="9">The sequence shown here is derived from an EMBL/GenBank/DDBJ whole genome shotgun (WGS) entry which is preliminary data.</text>
</comment>
<keyword evidence="10" id="KW-1185">Reference proteome</keyword>
<evidence type="ECO:0008006" key="11">
    <source>
        <dbReference type="Google" id="ProtNLM"/>
    </source>
</evidence>
<reference evidence="9" key="1">
    <citation type="submission" date="2021-06" db="EMBL/GenBank/DDBJ databases">
        <authorList>
            <person name="Hodson N. C."/>
            <person name="Mongue J. A."/>
            <person name="Jaron S. K."/>
        </authorList>
    </citation>
    <scope>NUCLEOTIDE SEQUENCE</scope>
</reference>
<dbReference type="PANTHER" id="PTHR42643:SF30">
    <property type="entry name" value="IONOTROPIC RECEPTOR 40A-RELATED"/>
    <property type="match status" value="1"/>
</dbReference>
<dbReference type="Proteomes" id="UP000708208">
    <property type="component" value="Unassembled WGS sequence"/>
</dbReference>
<name>A0A8J2L9I4_9HEXA</name>
<evidence type="ECO:0000256" key="6">
    <source>
        <dbReference type="ARBA" id="ARBA00023170"/>
    </source>
</evidence>
<evidence type="ECO:0000313" key="10">
    <source>
        <dbReference type="Proteomes" id="UP000708208"/>
    </source>
</evidence>
<evidence type="ECO:0000256" key="7">
    <source>
        <dbReference type="ARBA" id="ARBA00023180"/>
    </source>
</evidence>
<keyword evidence="6" id="KW-0675">Receptor</keyword>
<dbReference type="AlphaFoldDB" id="A0A8J2L9I4"/>
<comment type="subcellular location">
    <subcellularLocation>
        <location evidence="1">Cell membrane</location>
        <topology evidence="1">Multi-pass membrane protein</topology>
    </subcellularLocation>
</comment>
<protein>
    <recommendedName>
        <fullName evidence="11">Ionotropic glutamate receptor C-terminal domain-containing protein</fullName>
    </recommendedName>
</protein>
<keyword evidence="3 8" id="KW-0812">Transmembrane</keyword>
<keyword evidence="4 8" id="KW-1133">Transmembrane helix</keyword>
<dbReference type="EMBL" id="CAJVCH010558974">
    <property type="protein sequence ID" value="CAG7831138.1"/>
    <property type="molecule type" value="Genomic_DNA"/>
</dbReference>
<evidence type="ECO:0000256" key="5">
    <source>
        <dbReference type="ARBA" id="ARBA00023136"/>
    </source>
</evidence>
<organism evidence="9 10">
    <name type="scientific">Allacma fusca</name>
    <dbReference type="NCBI Taxonomy" id="39272"/>
    <lineage>
        <taxon>Eukaryota</taxon>
        <taxon>Metazoa</taxon>
        <taxon>Ecdysozoa</taxon>
        <taxon>Arthropoda</taxon>
        <taxon>Hexapoda</taxon>
        <taxon>Collembola</taxon>
        <taxon>Symphypleona</taxon>
        <taxon>Sminthuridae</taxon>
        <taxon>Allacma</taxon>
    </lineage>
</organism>
<dbReference type="InterPro" id="IPR052192">
    <property type="entry name" value="Insect_Ionotropic_Sensory_Rcpt"/>
</dbReference>
<evidence type="ECO:0000256" key="2">
    <source>
        <dbReference type="ARBA" id="ARBA00022475"/>
    </source>
</evidence>
<gene>
    <name evidence="9" type="ORF">AFUS01_LOCUS40894</name>
</gene>
<evidence type="ECO:0000256" key="4">
    <source>
        <dbReference type="ARBA" id="ARBA00022989"/>
    </source>
</evidence>
<dbReference type="OrthoDB" id="8182981at2759"/>
<keyword evidence="5 8" id="KW-0472">Membrane</keyword>
<evidence type="ECO:0000256" key="1">
    <source>
        <dbReference type="ARBA" id="ARBA00004651"/>
    </source>
</evidence>
<evidence type="ECO:0000256" key="8">
    <source>
        <dbReference type="SAM" id="Phobius"/>
    </source>
</evidence>
<feature type="transmembrane region" description="Helical" evidence="8">
    <location>
        <begin position="28"/>
        <end position="47"/>
    </location>
</feature>
<keyword evidence="2" id="KW-1003">Cell membrane</keyword>